<reference evidence="1 2" key="1">
    <citation type="submission" date="2018-07" db="EMBL/GenBank/DDBJ databases">
        <title>Section-level genome sequencing of Aspergillus section Nigri to investigate inter- and intra-species variation.</title>
        <authorList>
            <consortium name="DOE Joint Genome Institute"/>
            <person name="Vesth T.C."/>
            <person name="Nybo J.L."/>
            <person name="Theobald S."/>
            <person name="Frisvad J.C."/>
            <person name="Larsen T.O."/>
            <person name="Nielsen K.F."/>
            <person name="Hoof J.B."/>
            <person name="Brandl J."/>
            <person name="Salamov A."/>
            <person name="Riley R."/>
            <person name="Gladden J.M."/>
            <person name="Phatale P."/>
            <person name="Nielsen M.T."/>
            <person name="Lyhne E.K."/>
            <person name="Kogle M.E."/>
            <person name="Strasser K."/>
            <person name="McDonnell E."/>
            <person name="Barry K."/>
            <person name="Clum A."/>
            <person name="Chen C."/>
            <person name="Nolan M."/>
            <person name="Sandor L."/>
            <person name="Kuo A."/>
            <person name="Lipzen A."/>
            <person name="Hainaut M."/>
            <person name="Drula E."/>
            <person name="Tsang A."/>
            <person name="Magnuson J.K."/>
            <person name="Henrissat B."/>
            <person name="Wiebenga A."/>
            <person name="Simmons B.A."/>
            <person name="Makela M.R."/>
            <person name="De vries R.P."/>
            <person name="Grigoriev I.V."/>
            <person name="Mortensen U.H."/>
            <person name="Baker S.E."/>
            <person name="Andersen M.R."/>
        </authorList>
    </citation>
    <scope>NUCLEOTIDE SEQUENCE [LARGE SCALE GENOMIC DNA]</scope>
    <source>
        <strain evidence="1 2">ATCC 13496</strain>
    </source>
</reference>
<dbReference type="Proteomes" id="UP000253845">
    <property type="component" value="Unassembled WGS sequence"/>
</dbReference>
<sequence length="253" mass="27758">MTTLLCGHVSYDLTKDSDWHSLVGVRDRLEMLDRRNLVSPSQPINRKTVNNNLVEALCISRLHDPMTYRHLRLIVPYLALYISREAKLCDVVEQHVANSAPQNSTIFATDEPGSYGVRISANESLTGQLSSALIIVINKLGMIGSGLQTMFTEGVRENRCVGNTRLDYWVDRPGDFLFLSSTCGFKLLGQPDHSSSADRRGAILAAAVCLMTTAKSYPQSAANPALAPPCQLIMIHQIVDETVSGVSWAGKLL</sequence>
<proteinExistence type="predicted"/>
<dbReference type="AlphaFoldDB" id="A0A370BHJ7"/>
<protein>
    <submittedName>
        <fullName evidence="1">Uncharacterized protein</fullName>
    </submittedName>
</protein>
<dbReference type="EMBL" id="KZ851956">
    <property type="protein sequence ID" value="RDH14937.1"/>
    <property type="molecule type" value="Genomic_DNA"/>
</dbReference>
<gene>
    <name evidence="1" type="ORF">M747DRAFT_319091</name>
</gene>
<organism evidence="1 2">
    <name type="scientific">Aspergillus niger ATCC 13496</name>
    <dbReference type="NCBI Taxonomy" id="1353008"/>
    <lineage>
        <taxon>Eukaryota</taxon>
        <taxon>Fungi</taxon>
        <taxon>Dikarya</taxon>
        <taxon>Ascomycota</taxon>
        <taxon>Pezizomycotina</taxon>
        <taxon>Eurotiomycetes</taxon>
        <taxon>Eurotiomycetidae</taxon>
        <taxon>Eurotiales</taxon>
        <taxon>Aspergillaceae</taxon>
        <taxon>Aspergillus</taxon>
        <taxon>Aspergillus subgen. Circumdati</taxon>
    </lineage>
</organism>
<name>A0A370BHJ7_ASPNG</name>
<dbReference type="VEuPathDB" id="FungiDB:M747DRAFT_319091"/>
<evidence type="ECO:0000313" key="2">
    <source>
        <dbReference type="Proteomes" id="UP000253845"/>
    </source>
</evidence>
<accession>A0A370BHJ7</accession>
<evidence type="ECO:0000313" key="1">
    <source>
        <dbReference type="EMBL" id="RDH14937.1"/>
    </source>
</evidence>